<reference evidence="2 3" key="1">
    <citation type="journal article" date="2024" name="G3 (Bethesda)">
        <title>Genome assembly of Hibiscus sabdariffa L. provides insights into metabolisms of medicinal natural products.</title>
        <authorList>
            <person name="Kim T."/>
        </authorList>
    </citation>
    <scope>NUCLEOTIDE SEQUENCE [LARGE SCALE GENOMIC DNA]</scope>
    <source>
        <strain evidence="2">TK-2024</strain>
        <tissue evidence="2">Old leaves</tissue>
    </source>
</reference>
<sequence>MSSTKIHVVPAGIGFVLLAVVQLSYGKTMGSWAAPAPAPAPSSFGSAIDQGIAYFLLLLALTITYLVH</sequence>
<keyword evidence="3" id="KW-1185">Reference proteome</keyword>
<dbReference type="InterPro" id="IPR009424">
    <property type="entry name" value="AGP16/20/22/41"/>
</dbReference>
<protein>
    <submittedName>
        <fullName evidence="2">Uncharacterized protein</fullName>
    </submittedName>
</protein>
<evidence type="ECO:0000313" key="2">
    <source>
        <dbReference type="EMBL" id="KAK8595617.1"/>
    </source>
</evidence>
<dbReference type="Proteomes" id="UP001472677">
    <property type="component" value="Unassembled WGS sequence"/>
</dbReference>
<gene>
    <name evidence="2" type="ORF">V6N12_064134</name>
</gene>
<keyword evidence="1" id="KW-1133">Transmembrane helix</keyword>
<dbReference type="PANTHER" id="PTHR33374">
    <property type="entry name" value="ARABINOGALACTAN PROTEIN 20"/>
    <property type="match status" value="1"/>
</dbReference>
<evidence type="ECO:0000313" key="3">
    <source>
        <dbReference type="Proteomes" id="UP001472677"/>
    </source>
</evidence>
<keyword evidence="1" id="KW-0812">Transmembrane</keyword>
<dbReference type="Pfam" id="PF06376">
    <property type="entry name" value="AGP"/>
    <property type="match status" value="1"/>
</dbReference>
<organism evidence="2 3">
    <name type="scientific">Hibiscus sabdariffa</name>
    <name type="common">roselle</name>
    <dbReference type="NCBI Taxonomy" id="183260"/>
    <lineage>
        <taxon>Eukaryota</taxon>
        <taxon>Viridiplantae</taxon>
        <taxon>Streptophyta</taxon>
        <taxon>Embryophyta</taxon>
        <taxon>Tracheophyta</taxon>
        <taxon>Spermatophyta</taxon>
        <taxon>Magnoliopsida</taxon>
        <taxon>eudicotyledons</taxon>
        <taxon>Gunneridae</taxon>
        <taxon>Pentapetalae</taxon>
        <taxon>rosids</taxon>
        <taxon>malvids</taxon>
        <taxon>Malvales</taxon>
        <taxon>Malvaceae</taxon>
        <taxon>Malvoideae</taxon>
        <taxon>Hibiscus</taxon>
    </lineage>
</organism>
<evidence type="ECO:0000256" key="1">
    <source>
        <dbReference type="SAM" id="Phobius"/>
    </source>
</evidence>
<proteinExistence type="predicted"/>
<name>A0ABR2G4X6_9ROSI</name>
<dbReference type="EMBL" id="JBBPBM010000002">
    <property type="protein sequence ID" value="KAK8595617.1"/>
    <property type="molecule type" value="Genomic_DNA"/>
</dbReference>
<comment type="caution">
    <text evidence="2">The sequence shown here is derived from an EMBL/GenBank/DDBJ whole genome shotgun (WGS) entry which is preliminary data.</text>
</comment>
<feature type="transmembrane region" description="Helical" evidence="1">
    <location>
        <begin position="50"/>
        <end position="67"/>
    </location>
</feature>
<accession>A0ABR2G4X6</accession>
<keyword evidence="1" id="KW-0472">Membrane</keyword>